<gene>
    <name evidence="2" type="ORF">BWR18_19435</name>
</gene>
<feature type="transmembrane region" description="Helical" evidence="1">
    <location>
        <begin position="309"/>
        <end position="331"/>
    </location>
</feature>
<name>A0A1P8N1H7_9RHOB</name>
<feature type="transmembrane region" description="Helical" evidence="1">
    <location>
        <begin position="285"/>
        <end position="302"/>
    </location>
</feature>
<dbReference type="OrthoDB" id="7806477at2"/>
<protein>
    <recommendedName>
        <fullName evidence="4">DUF2723 domain-containing protein</fullName>
    </recommendedName>
</protein>
<organism evidence="2 3">
    <name type="scientific">Tateyamaria omphalii</name>
    <dbReference type="NCBI Taxonomy" id="299262"/>
    <lineage>
        <taxon>Bacteria</taxon>
        <taxon>Pseudomonadati</taxon>
        <taxon>Pseudomonadota</taxon>
        <taxon>Alphaproteobacteria</taxon>
        <taxon>Rhodobacterales</taxon>
        <taxon>Roseobacteraceae</taxon>
        <taxon>Tateyamaria</taxon>
    </lineage>
</organism>
<sequence>MPSSTHPHRRPLYQSPWLATAIFLVWLIYYASLLFPGLGGMLNAGDSAKFQTLGHTSILVHGPGYPFVLLMGTVVRALDLPFEPWRVMTIALASIPGALAVAMSFLIVGRLTRSVLFGVAAAFLLGSAGLMAVQATEAEVYPLALAFILSIVFALLLFVETKRTQYFLIACAIYALSFGNHLMMVMLAPVGLLVMVTHYRLLLRPKVLLAVVGLLAVGASQYLYLAWVTHAPTTAYSEYLPLPPTASELRDYIAGTYFGDLYGSGLQSLQTASVLLGTLSQAHPMLSLPIIAVGLALFALGCRGRDAGWMGIGLVLGTALAFVPFMIWYGAYDIQAFHLPVLGPLLIGTIAAIGWWVARWPRARPWLGALLLTVGVFRAAQMALYLDAREPDYAGLVDALDTVMAQAPVDEPVVSMSYGLRMATLYHELLGDVPQPATYRVTWRTEEAIPDRGPVGGVVIPTDGEQMLRWIEHRNPGLSCRTVPIEQPDPVTWPAYGFVCDRLDASAEAARD</sequence>
<geneLocation type="plasmid" evidence="2 3">
    <name>pDOK1-4-1</name>
</geneLocation>
<feature type="transmembrane region" description="Helical" evidence="1">
    <location>
        <begin position="17"/>
        <end position="38"/>
    </location>
</feature>
<feature type="transmembrane region" description="Helical" evidence="1">
    <location>
        <begin position="90"/>
        <end position="109"/>
    </location>
</feature>
<dbReference type="KEGG" id="tom:BWR18_19435"/>
<keyword evidence="1" id="KW-0472">Membrane</keyword>
<dbReference type="Proteomes" id="UP000186336">
    <property type="component" value="Plasmid pDOK1-4-1"/>
</dbReference>
<dbReference type="InterPro" id="IPR021280">
    <property type="entry name" value="TMEM260-like"/>
</dbReference>
<evidence type="ECO:0008006" key="4">
    <source>
        <dbReference type="Google" id="ProtNLM"/>
    </source>
</evidence>
<dbReference type="RefSeq" id="WP_076630493.1">
    <property type="nucleotide sequence ID" value="NZ_CP019313.1"/>
</dbReference>
<evidence type="ECO:0000256" key="1">
    <source>
        <dbReference type="SAM" id="Phobius"/>
    </source>
</evidence>
<proteinExistence type="predicted"/>
<keyword evidence="2" id="KW-0614">Plasmid</keyword>
<dbReference type="Pfam" id="PF11028">
    <property type="entry name" value="TMEM260-like"/>
    <property type="match status" value="1"/>
</dbReference>
<feature type="transmembrane region" description="Helical" evidence="1">
    <location>
        <begin position="140"/>
        <end position="159"/>
    </location>
</feature>
<feature type="transmembrane region" description="Helical" evidence="1">
    <location>
        <begin position="58"/>
        <end position="78"/>
    </location>
</feature>
<keyword evidence="3" id="KW-1185">Reference proteome</keyword>
<feature type="transmembrane region" description="Helical" evidence="1">
    <location>
        <begin position="207"/>
        <end position="227"/>
    </location>
</feature>
<reference evidence="2 3" key="1">
    <citation type="submission" date="2017-01" db="EMBL/GenBank/DDBJ databases">
        <title>Complete genome of Tateyamaria omphalii DOK1-4 isolated from seawater in Dokdo.</title>
        <authorList>
            <person name="Kim J.H."/>
            <person name="Chi W.-J."/>
        </authorList>
    </citation>
    <scope>NUCLEOTIDE SEQUENCE [LARGE SCALE GENOMIC DNA]</scope>
    <source>
        <strain evidence="2 3">DOK1-4</strain>
        <plasmid evidence="2 3">pDOK1-4-1</plasmid>
    </source>
</reference>
<feature type="transmembrane region" description="Helical" evidence="1">
    <location>
        <begin position="115"/>
        <end position="133"/>
    </location>
</feature>
<keyword evidence="1" id="KW-1133">Transmembrane helix</keyword>
<evidence type="ECO:0000313" key="2">
    <source>
        <dbReference type="EMBL" id="APX14039.1"/>
    </source>
</evidence>
<keyword evidence="1" id="KW-0812">Transmembrane</keyword>
<feature type="transmembrane region" description="Helical" evidence="1">
    <location>
        <begin position="165"/>
        <end position="195"/>
    </location>
</feature>
<accession>A0A1P8N1H7</accession>
<dbReference type="AlphaFoldDB" id="A0A1P8N1H7"/>
<feature type="transmembrane region" description="Helical" evidence="1">
    <location>
        <begin position="337"/>
        <end position="358"/>
    </location>
</feature>
<evidence type="ECO:0000313" key="3">
    <source>
        <dbReference type="Proteomes" id="UP000186336"/>
    </source>
</evidence>
<dbReference type="EMBL" id="CP019313">
    <property type="protein sequence ID" value="APX14039.1"/>
    <property type="molecule type" value="Genomic_DNA"/>
</dbReference>